<feature type="signal peptide" evidence="2">
    <location>
        <begin position="1"/>
        <end position="21"/>
    </location>
</feature>
<name>A0A934HXU7_9CLOT</name>
<evidence type="ECO:0000313" key="3">
    <source>
        <dbReference type="EMBL" id="MBI6872365.1"/>
    </source>
</evidence>
<sequence>MKKVVSIIATALITCSLSACGNKNTAYRTPGTTQGGTNINLNQPIGAAAFKDGVYLGEGNKTSQENHAAIVTVWNGKINNVVLKTLDNQGKEITTRSSYNFSTAGTNTTTTGRTTVTGTTNVTTPGVSPSGAPTTGSKNGIPDNATLTHSERVRQDLASAIVSQQTYNVSISNVGNDTFAVDNWKLAVSRALVGAKR</sequence>
<keyword evidence="4" id="KW-1185">Reference proteome</keyword>
<feature type="chain" id="PRO_5038622656" evidence="2">
    <location>
        <begin position="22"/>
        <end position="197"/>
    </location>
</feature>
<comment type="caution">
    <text evidence="3">The sequence shown here is derived from an EMBL/GenBank/DDBJ whole genome shotgun (WGS) entry which is preliminary data.</text>
</comment>
<protein>
    <submittedName>
        <fullName evidence="3">Uncharacterized protein</fullName>
    </submittedName>
</protein>
<feature type="compositionally biased region" description="Polar residues" evidence="1">
    <location>
        <begin position="125"/>
        <end position="138"/>
    </location>
</feature>
<feature type="region of interest" description="Disordered" evidence="1">
    <location>
        <begin position="104"/>
        <end position="141"/>
    </location>
</feature>
<dbReference type="Gene3D" id="3.90.1010.20">
    <property type="match status" value="1"/>
</dbReference>
<evidence type="ECO:0000313" key="4">
    <source>
        <dbReference type="Proteomes" id="UP000622687"/>
    </source>
</evidence>
<gene>
    <name evidence="3" type="ORF">I6U51_06540</name>
</gene>
<organism evidence="3 4">
    <name type="scientific">Clostridium aciditolerans</name>
    <dbReference type="NCBI Taxonomy" id="339861"/>
    <lineage>
        <taxon>Bacteria</taxon>
        <taxon>Bacillati</taxon>
        <taxon>Bacillota</taxon>
        <taxon>Clostridia</taxon>
        <taxon>Eubacteriales</taxon>
        <taxon>Clostridiaceae</taxon>
        <taxon>Clostridium</taxon>
    </lineage>
</organism>
<proteinExistence type="predicted"/>
<keyword evidence="2" id="KW-0732">Signal</keyword>
<dbReference type="PROSITE" id="PS51257">
    <property type="entry name" value="PROKAR_LIPOPROTEIN"/>
    <property type="match status" value="1"/>
</dbReference>
<accession>A0A934HXU7</accession>
<dbReference type="AlphaFoldDB" id="A0A934HXU7"/>
<feature type="compositionally biased region" description="Low complexity" evidence="1">
    <location>
        <begin position="104"/>
        <end position="124"/>
    </location>
</feature>
<reference evidence="3" key="1">
    <citation type="submission" date="2020-12" db="EMBL/GenBank/DDBJ databases">
        <title>Clostridium thailandense sp. nov., a novel acetogenic bacterium isolated from peat land soil in Thailand.</title>
        <authorList>
            <person name="Chaikitkaew S."/>
            <person name="Birkeland N.K."/>
        </authorList>
    </citation>
    <scope>NUCLEOTIDE SEQUENCE</scope>
    <source>
        <strain evidence="3">DSM 17425</strain>
    </source>
</reference>
<evidence type="ECO:0000256" key="1">
    <source>
        <dbReference type="SAM" id="MobiDB-lite"/>
    </source>
</evidence>
<evidence type="ECO:0000256" key="2">
    <source>
        <dbReference type="SAM" id="SignalP"/>
    </source>
</evidence>
<dbReference type="Proteomes" id="UP000622687">
    <property type="component" value="Unassembled WGS sequence"/>
</dbReference>
<dbReference type="EMBL" id="JAEEGB010000006">
    <property type="protein sequence ID" value="MBI6872365.1"/>
    <property type="molecule type" value="Genomic_DNA"/>
</dbReference>
<dbReference type="RefSeq" id="WP_211141870.1">
    <property type="nucleotide sequence ID" value="NZ_JAEEGB010000006.1"/>
</dbReference>